<dbReference type="RefSeq" id="WP_284298471.1">
    <property type="nucleotide sequence ID" value="NZ_BSVA01000001.1"/>
</dbReference>
<evidence type="ECO:0000313" key="3">
    <source>
        <dbReference type="Proteomes" id="UP001157069"/>
    </source>
</evidence>
<keyword evidence="1" id="KW-0812">Transmembrane</keyword>
<feature type="transmembrane region" description="Helical" evidence="1">
    <location>
        <begin position="73"/>
        <end position="92"/>
    </location>
</feature>
<dbReference type="Proteomes" id="UP001157069">
    <property type="component" value="Unassembled WGS sequence"/>
</dbReference>
<accession>A0ABQ6JSB3</accession>
<name>A0ABQ6JSB3_9MICO</name>
<organism evidence="2 3">
    <name type="scientific">Homoserinibacter gongjuensis</name>
    <dbReference type="NCBI Taxonomy" id="1162968"/>
    <lineage>
        <taxon>Bacteria</taxon>
        <taxon>Bacillati</taxon>
        <taxon>Actinomycetota</taxon>
        <taxon>Actinomycetes</taxon>
        <taxon>Micrococcales</taxon>
        <taxon>Microbacteriaceae</taxon>
        <taxon>Homoserinibacter</taxon>
    </lineage>
</organism>
<dbReference type="EMBL" id="BSVA01000001">
    <property type="protein sequence ID" value="GMA90622.1"/>
    <property type="molecule type" value="Genomic_DNA"/>
</dbReference>
<feature type="transmembrane region" description="Helical" evidence="1">
    <location>
        <begin position="38"/>
        <end position="61"/>
    </location>
</feature>
<keyword evidence="1" id="KW-1133">Transmembrane helix</keyword>
<evidence type="ECO:0000313" key="2">
    <source>
        <dbReference type="EMBL" id="GMA90622.1"/>
    </source>
</evidence>
<keyword evidence="1" id="KW-0472">Membrane</keyword>
<keyword evidence="3" id="KW-1185">Reference proteome</keyword>
<reference evidence="3" key="1">
    <citation type="journal article" date="2019" name="Int. J. Syst. Evol. Microbiol.">
        <title>The Global Catalogue of Microorganisms (GCM) 10K type strain sequencing project: providing services to taxonomists for standard genome sequencing and annotation.</title>
        <authorList>
            <consortium name="The Broad Institute Genomics Platform"/>
            <consortium name="The Broad Institute Genome Sequencing Center for Infectious Disease"/>
            <person name="Wu L."/>
            <person name="Ma J."/>
        </authorList>
    </citation>
    <scope>NUCLEOTIDE SEQUENCE [LARGE SCALE GENOMIC DNA]</scope>
    <source>
        <strain evidence="3">NBRC 108755</strain>
    </source>
</reference>
<comment type="caution">
    <text evidence="2">The sequence shown here is derived from an EMBL/GenBank/DDBJ whole genome shotgun (WGS) entry which is preliminary data.</text>
</comment>
<gene>
    <name evidence="2" type="ORF">GCM10025869_11510</name>
</gene>
<sequence>MTPNRIAAIVGAALFAVLGAWGLVVSLAPADPRLGPLIAGVLGTSVPLAALHLVIALALAAGTIRGEALARPINVAAGTLLLVLGMVGLFVVSTPANVLALNGADNVVHFATSSGLLATGLGAARPKADAARG</sequence>
<evidence type="ECO:0008006" key="4">
    <source>
        <dbReference type="Google" id="ProtNLM"/>
    </source>
</evidence>
<evidence type="ECO:0000256" key="1">
    <source>
        <dbReference type="SAM" id="Phobius"/>
    </source>
</evidence>
<dbReference type="Pfam" id="PF14325">
    <property type="entry name" value="DUF4383"/>
    <property type="match status" value="1"/>
</dbReference>
<proteinExistence type="predicted"/>
<protein>
    <recommendedName>
        <fullName evidence="4">DUF4383 domain-containing protein</fullName>
    </recommendedName>
</protein>